<dbReference type="EMBL" id="CP036495">
    <property type="protein sequence ID" value="UZA69127.1"/>
    <property type="molecule type" value="Genomic_DNA"/>
</dbReference>
<dbReference type="AlphaFoldDB" id="A0AA46VXW7"/>
<evidence type="ECO:0000313" key="2">
    <source>
        <dbReference type="Proteomes" id="UP001163644"/>
    </source>
</evidence>
<accession>A0AA46VXW7</accession>
<organism evidence="1 2">
    <name type="scientific">Pseudomonas viridiflava</name>
    <name type="common">Phytomonas viridiflava</name>
    <dbReference type="NCBI Taxonomy" id="33069"/>
    <lineage>
        <taxon>Bacteria</taxon>
        <taxon>Pseudomonadati</taxon>
        <taxon>Pseudomonadota</taxon>
        <taxon>Gammaproteobacteria</taxon>
        <taxon>Pseudomonadales</taxon>
        <taxon>Pseudomonadaceae</taxon>
        <taxon>Pseudomonas</taxon>
    </lineage>
</organism>
<gene>
    <name evidence="1" type="ORF">EZZ81_13200</name>
</gene>
<reference evidence="1" key="1">
    <citation type="submission" date="2019-02" db="EMBL/GenBank/DDBJ databases">
        <authorList>
            <person name="Lutz S."/>
            <person name="Schori C."/>
            <person name="Ahrens C.H."/>
            <person name="Gueguen E."/>
        </authorList>
    </citation>
    <scope>NUCLEOTIDE SEQUENCE</scope>
    <source>
        <strain evidence="1">Psy35</strain>
    </source>
</reference>
<name>A0AA46VXW7_PSEVI</name>
<evidence type="ECO:0000313" key="1">
    <source>
        <dbReference type="EMBL" id="UZA69127.1"/>
    </source>
</evidence>
<protein>
    <submittedName>
        <fullName evidence="1">Integrase</fullName>
    </submittedName>
</protein>
<dbReference type="Proteomes" id="UP001163644">
    <property type="component" value="Chromosome"/>
</dbReference>
<proteinExistence type="predicted"/>
<sequence>MLLSTHARWINSSPDWNEPERLLIGPEWVPAQISAP</sequence>